<protein>
    <submittedName>
        <fullName evidence="7">Putative LOV domain-containing protein</fullName>
    </submittedName>
</protein>
<feature type="domain" description="PAS" evidence="5">
    <location>
        <begin position="430"/>
        <end position="503"/>
    </location>
</feature>
<evidence type="ECO:0000256" key="2">
    <source>
        <dbReference type="ARBA" id="ARBA00022643"/>
    </source>
</evidence>
<dbReference type="PANTHER" id="PTHR47429:SF8">
    <property type="entry name" value="PHOTOTROPIN-1-LIKE"/>
    <property type="match status" value="1"/>
</dbReference>
<feature type="region of interest" description="Disordered" evidence="4">
    <location>
        <begin position="565"/>
        <end position="591"/>
    </location>
</feature>
<dbReference type="CDD" id="cd00130">
    <property type="entry name" value="PAS"/>
    <property type="match status" value="1"/>
</dbReference>
<dbReference type="InterPro" id="IPR046347">
    <property type="entry name" value="bZIP_sf"/>
</dbReference>
<dbReference type="EMBL" id="KU700830">
    <property type="protein sequence ID" value="AML78525.1"/>
    <property type="molecule type" value="mRNA"/>
</dbReference>
<dbReference type="Gene3D" id="3.30.450.20">
    <property type="entry name" value="PAS domain"/>
    <property type="match status" value="1"/>
</dbReference>
<dbReference type="GO" id="GO:0005634">
    <property type="term" value="C:nucleus"/>
    <property type="evidence" value="ECO:0007669"/>
    <property type="project" value="TreeGrafter"/>
</dbReference>
<feature type="region of interest" description="Disordered" evidence="4">
    <location>
        <begin position="247"/>
        <end position="272"/>
    </location>
</feature>
<dbReference type="CDD" id="cd14809">
    <property type="entry name" value="bZIP_AUREO-like"/>
    <property type="match status" value="1"/>
</dbReference>
<feature type="compositionally biased region" description="Basic and acidic residues" evidence="4">
    <location>
        <begin position="339"/>
        <end position="356"/>
    </location>
</feature>
<evidence type="ECO:0000259" key="6">
    <source>
        <dbReference type="PROSITE" id="PS50217"/>
    </source>
</evidence>
<dbReference type="InterPro" id="IPR000014">
    <property type="entry name" value="PAS"/>
</dbReference>
<organism evidence="7">
    <name type="scientific">Sargassum horneri</name>
    <dbReference type="NCBI Taxonomy" id="74089"/>
    <lineage>
        <taxon>Eukaryota</taxon>
        <taxon>Sar</taxon>
        <taxon>Stramenopiles</taxon>
        <taxon>Ochrophyta</taxon>
        <taxon>PX clade</taxon>
        <taxon>Phaeophyceae</taxon>
        <taxon>Fucales</taxon>
        <taxon>Sargassaceae</taxon>
        <taxon>Sargassum</taxon>
    </lineage>
</organism>
<dbReference type="FunFam" id="3.30.450.20:FF:000135">
    <property type="entry name" value="Ptaureo1a lov2 domain"/>
    <property type="match status" value="1"/>
</dbReference>
<sequence>MDQTGDSSGVQAATETRETEALLGDDIVAAPSPPVFGNANANRTGSETNFRGINLDDIFSGVLFTPDGELLDIPSDDDENLNITLSTTRISEGRTQTSFGQFAVVGDTLASEESGSSGQFQDVLISPGTVKIEQVVDSESGSPSAGPLPESGHFQVPSSVGGGPILAGGFTAEGATVVGTAQSNSKDSSVDRCSGVEDADASAAFALAADAAAAAAVAAAEARAAQDAAVAKAEVAAKAAEAHAQAQARVQAGGTGTAENSPQFRSPGSVASNSFAALPTGGIIGHGTRTNLSQGIGIGRGGSGGVGIRGITSVAPPSGYRGRGSYMGSLPRRQRHKVSSRDLTEEQRNERRERNREHAKRSRVRKKFLLDSLQRSVDALQAENESLKGSIIGSLGQRGRELVAKCSPEDAESTLVTANPTQATKILDDPDYSLVKALQTAQQNFVITDASLPDNPIVFASNGFLELTRYKLNEVLGRNCRFLQGPETDPRAVDKIRTAIDEGYDTNVCLLNYRADGTTFWNQFFVAALRDGEGNTVNYVGVQCKVGDDYARIVVNAQKKQLARFGSTAGSTRRGPHSQREQQVLRPSTSSTEEILTVDAYSGASAAFAAESKQGQGGADI</sequence>
<dbReference type="Pfam" id="PF00170">
    <property type="entry name" value="bZIP_1"/>
    <property type="match status" value="1"/>
</dbReference>
<feature type="compositionally biased region" description="Low complexity" evidence="4">
    <location>
        <begin position="318"/>
        <end position="329"/>
    </location>
</feature>
<dbReference type="GO" id="GO:0003700">
    <property type="term" value="F:DNA-binding transcription factor activity"/>
    <property type="evidence" value="ECO:0007669"/>
    <property type="project" value="InterPro"/>
</dbReference>
<dbReference type="NCBIfam" id="TIGR00229">
    <property type="entry name" value="sensory_box"/>
    <property type="match status" value="1"/>
</dbReference>
<dbReference type="PANTHER" id="PTHR47429">
    <property type="entry name" value="PROTEIN TWIN LOV 1"/>
    <property type="match status" value="1"/>
</dbReference>
<dbReference type="InterPro" id="IPR035965">
    <property type="entry name" value="PAS-like_dom_sf"/>
</dbReference>
<proteinExistence type="evidence at transcript level"/>
<feature type="region of interest" description="Disordered" evidence="4">
    <location>
        <begin position="309"/>
        <end position="363"/>
    </location>
</feature>
<feature type="compositionally biased region" description="Polar residues" evidence="4">
    <location>
        <begin position="581"/>
        <end position="591"/>
    </location>
</feature>
<keyword evidence="3" id="KW-0157">Chromophore</keyword>
<evidence type="ECO:0000313" key="7">
    <source>
        <dbReference type="EMBL" id="AML78525.1"/>
    </source>
</evidence>
<keyword evidence="1" id="KW-0285">Flavoprotein</keyword>
<reference evidence="7" key="1">
    <citation type="journal article" date="2016" name="Proc. Natl. Acad. Sci. U.S.A.">
        <title>Functional and topological diversity of LOV domain photoreceptors.</title>
        <authorList>
            <person name="Glantz S.T."/>
            <person name="Carpenter E.J."/>
            <person name="Melkonian M."/>
            <person name="Gardner K.H."/>
            <person name="Boyden E.S."/>
            <person name="Wong G.K."/>
            <person name="Chow B.Y."/>
        </authorList>
    </citation>
    <scope>NUCLEOTIDE SEQUENCE</scope>
    <source>
        <strain evidence="7">RWXW_2015701</strain>
    </source>
</reference>
<name>A0A126X1C9_9PHAE</name>
<feature type="compositionally biased region" description="Polar residues" evidence="4">
    <location>
        <begin position="257"/>
        <end position="272"/>
    </location>
</feature>
<evidence type="ECO:0000256" key="3">
    <source>
        <dbReference type="ARBA" id="ARBA00022991"/>
    </source>
</evidence>
<evidence type="ECO:0000256" key="4">
    <source>
        <dbReference type="SAM" id="MobiDB-lite"/>
    </source>
</evidence>
<dbReference type="PROSITE" id="PS50217">
    <property type="entry name" value="BZIP"/>
    <property type="match status" value="1"/>
</dbReference>
<dbReference type="Gene3D" id="1.20.5.170">
    <property type="match status" value="1"/>
</dbReference>
<dbReference type="SMART" id="SM00338">
    <property type="entry name" value="BRLZ"/>
    <property type="match status" value="1"/>
</dbReference>
<dbReference type="InterPro" id="IPR004827">
    <property type="entry name" value="bZIP"/>
</dbReference>
<feature type="domain" description="BZIP" evidence="6">
    <location>
        <begin position="345"/>
        <end position="391"/>
    </location>
</feature>
<dbReference type="PROSITE" id="PS50112">
    <property type="entry name" value="PAS"/>
    <property type="match status" value="1"/>
</dbReference>
<dbReference type="SUPFAM" id="SSF57959">
    <property type="entry name" value="Leucine zipper domain"/>
    <property type="match status" value="1"/>
</dbReference>
<keyword evidence="2" id="KW-0288">FMN</keyword>
<dbReference type="Pfam" id="PF13426">
    <property type="entry name" value="PAS_9"/>
    <property type="match status" value="1"/>
</dbReference>
<accession>A0A126X1C9</accession>
<evidence type="ECO:0000256" key="1">
    <source>
        <dbReference type="ARBA" id="ARBA00022630"/>
    </source>
</evidence>
<dbReference type="AlphaFoldDB" id="A0A126X1C9"/>
<evidence type="ECO:0000259" key="5">
    <source>
        <dbReference type="PROSITE" id="PS50112"/>
    </source>
</evidence>
<dbReference type="SUPFAM" id="SSF55785">
    <property type="entry name" value="PYP-like sensor domain (PAS domain)"/>
    <property type="match status" value="1"/>
</dbReference>